<organism evidence="2 3">
    <name type="scientific">Asparagus officinalis</name>
    <name type="common">Garden asparagus</name>
    <dbReference type="NCBI Taxonomy" id="4686"/>
    <lineage>
        <taxon>Eukaryota</taxon>
        <taxon>Viridiplantae</taxon>
        <taxon>Streptophyta</taxon>
        <taxon>Embryophyta</taxon>
        <taxon>Tracheophyta</taxon>
        <taxon>Spermatophyta</taxon>
        <taxon>Magnoliopsida</taxon>
        <taxon>Liliopsida</taxon>
        <taxon>Asparagales</taxon>
        <taxon>Asparagaceae</taxon>
        <taxon>Asparagoideae</taxon>
        <taxon>Asparagus</taxon>
    </lineage>
</organism>
<keyword evidence="3" id="KW-1185">Reference proteome</keyword>
<dbReference type="AlphaFoldDB" id="A0A5P1FNI4"/>
<evidence type="ECO:0008006" key="4">
    <source>
        <dbReference type="Google" id="ProtNLM"/>
    </source>
</evidence>
<reference evidence="3" key="1">
    <citation type="journal article" date="2017" name="Nat. Commun.">
        <title>The asparagus genome sheds light on the origin and evolution of a young Y chromosome.</title>
        <authorList>
            <person name="Harkess A."/>
            <person name="Zhou J."/>
            <person name="Xu C."/>
            <person name="Bowers J.E."/>
            <person name="Van der Hulst R."/>
            <person name="Ayyampalayam S."/>
            <person name="Mercati F."/>
            <person name="Riccardi P."/>
            <person name="McKain M.R."/>
            <person name="Kakrana A."/>
            <person name="Tang H."/>
            <person name="Ray J."/>
            <person name="Groenendijk J."/>
            <person name="Arikit S."/>
            <person name="Mathioni S.M."/>
            <person name="Nakano M."/>
            <person name="Shan H."/>
            <person name="Telgmann-Rauber A."/>
            <person name="Kanno A."/>
            <person name="Yue Z."/>
            <person name="Chen H."/>
            <person name="Li W."/>
            <person name="Chen Y."/>
            <person name="Xu X."/>
            <person name="Zhang Y."/>
            <person name="Luo S."/>
            <person name="Chen H."/>
            <person name="Gao J."/>
            <person name="Mao Z."/>
            <person name="Pires J.C."/>
            <person name="Luo M."/>
            <person name="Kudrna D."/>
            <person name="Wing R.A."/>
            <person name="Meyers B.C."/>
            <person name="Yi K."/>
            <person name="Kong H."/>
            <person name="Lavrijsen P."/>
            <person name="Sunseri F."/>
            <person name="Falavigna A."/>
            <person name="Ye Y."/>
            <person name="Leebens-Mack J.H."/>
            <person name="Chen G."/>
        </authorList>
    </citation>
    <scope>NUCLEOTIDE SEQUENCE [LARGE SCALE GENOMIC DNA]</scope>
    <source>
        <strain evidence="3">cv. DH0086</strain>
    </source>
</reference>
<evidence type="ECO:0000313" key="2">
    <source>
        <dbReference type="EMBL" id="ONK78190.1"/>
    </source>
</evidence>
<evidence type="ECO:0000256" key="1">
    <source>
        <dbReference type="SAM" id="MobiDB-lite"/>
    </source>
</evidence>
<protein>
    <recommendedName>
        <fullName evidence="4">Aminotransferase-like plant mobile domain-containing protein</fullName>
    </recommendedName>
</protein>
<accession>A0A5P1FNI4</accession>
<dbReference type="Proteomes" id="UP000243459">
    <property type="component" value="Chromosome 2"/>
</dbReference>
<dbReference type="EMBL" id="CM007382">
    <property type="protein sequence ID" value="ONK78190.1"/>
    <property type="molecule type" value="Genomic_DNA"/>
</dbReference>
<evidence type="ECO:0000313" key="3">
    <source>
        <dbReference type="Proteomes" id="UP000243459"/>
    </source>
</evidence>
<sequence>MYGLPVSAKHFLALCELYNPDSNTFLTRQGELGLALHEMHRISGLPMGQMLYQEYFPSNHELSQLKDRMPDRYETLWDLTCHYHIALVQSEPLAKRTKSHVSLKQFTCYLFRNLESNSGEAICELAMLTPSEVNVLLKKIDAHSYTISSPESGFPAGTKFKSFLWHATASIQPMTLLAGYLAIWLKKCVAPYQSGDIMPLEVLYLVVQLAYKKELSLLPVMVANIHRGLRQISSTFTQKEDALSAKIPLSKVELPYTYLMAWFVLHRPNVMSVSSTVDRSVPLLQLFENGRWEGRGFPDIRKQLQRTRSKTRRIDKEGKKIFHSVDDASGGDLEDYEDCFERGTAADKDEEFRHFSQARPSIAILAARRKRLAHKLHADSRASEMDLSSDDPASDGGERGDSEMSPDPAPHDCVFSGEPNSPYQVEKLAEATDVRETINVGPDLANPDTLQEANVDLGNREANTPIRDFSTDDFDEEGLLVDTPMLHFMYGSPRIDDQMPEDMFPESTLPKNPEDGPSEGTCLFSS</sequence>
<feature type="region of interest" description="Disordered" evidence="1">
    <location>
        <begin position="376"/>
        <end position="419"/>
    </location>
</feature>
<gene>
    <name evidence="2" type="ORF">A4U43_C02F15480</name>
</gene>
<feature type="region of interest" description="Disordered" evidence="1">
    <location>
        <begin position="494"/>
        <end position="526"/>
    </location>
</feature>
<name>A0A5P1FNI4_ASPOF</name>
<proteinExistence type="predicted"/>
<dbReference type="Gramene" id="ONK78190">
    <property type="protein sequence ID" value="ONK78190"/>
    <property type="gene ID" value="A4U43_C02F15480"/>
</dbReference>